<feature type="region of interest" description="Disordered" evidence="1">
    <location>
        <begin position="159"/>
        <end position="184"/>
    </location>
</feature>
<reference evidence="2 3" key="1">
    <citation type="journal article" date="2015" name="Genome Biol. Evol.">
        <title>Comparative Genomics of a Bacterivorous Green Alga Reveals Evolutionary Causalities and Consequences of Phago-Mixotrophic Mode of Nutrition.</title>
        <authorList>
            <person name="Burns J.A."/>
            <person name="Paasch A."/>
            <person name="Narechania A."/>
            <person name="Kim E."/>
        </authorList>
    </citation>
    <scope>NUCLEOTIDE SEQUENCE [LARGE SCALE GENOMIC DNA]</scope>
    <source>
        <strain evidence="2 3">PLY_AMNH</strain>
    </source>
</reference>
<dbReference type="EMBL" id="LGRX02021115">
    <property type="protein sequence ID" value="KAK3257030.1"/>
    <property type="molecule type" value="Genomic_DNA"/>
</dbReference>
<evidence type="ECO:0000313" key="3">
    <source>
        <dbReference type="Proteomes" id="UP001190700"/>
    </source>
</evidence>
<name>A0AAE0KQR9_9CHLO</name>
<keyword evidence="3" id="KW-1185">Reference proteome</keyword>
<evidence type="ECO:0000256" key="1">
    <source>
        <dbReference type="SAM" id="MobiDB-lite"/>
    </source>
</evidence>
<proteinExistence type="predicted"/>
<dbReference type="PANTHER" id="PTHR13650:SF0">
    <property type="entry name" value="SPATACSIN"/>
    <property type="match status" value="1"/>
</dbReference>
<dbReference type="InterPro" id="IPR028103">
    <property type="entry name" value="Spatacsin"/>
</dbReference>
<dbReference type="AlphaFoldDB" id="A0AAE0KQR9"/>
<sequence length="873" mass="93672">YATYSHNASLPARPVKHLLTPGANPCRPLKVRDLLHTTPTPAPYLKIGVRFAAAAIRRAVTAGAGVEVLESLGSYLGTLRGMQRRLERKIQQLGGLGEVRSALFTPTFSSLRRTLFQEAEQPRAAASPFHEALAYVDEDAEEEKRFLQREDACAGRAELQSLAGRPRAHEARSSSSGSAHQPMPHITELSEDLPAPAVPVLTDSEALVAWVLRPGRAAAKDGAGADGEADQASQASPSAEEDLRASGGDPAARAGGCAAVVASWRRRQLSSSKVVLEALQQRRMGVAVAFLHGRSAGGGLQLARQHGRAQAQGLLGAGRLEEAVGLLEALGEDIDLTLRRLLLGALRRGLRGTVAAALEARGKLDSELRTALEEVTGLEALFPSESFCVTRSQLAKHRHAHQDSSVQERSQVAEGRSERTLTSNEKSEGERTASSVHPSTSDQAQAGGARGASSLWRRARDGHWTPGSPQRRGRSKPALLQEDAGEEASRGEPQAAPQEVTGSADVPRAGAASEAVSSSLLQCGEVDGVVANGWLTTVQPWVDQEVEAAVAEEWLAREAAAGGAPPDPEVWERGYLSVAPAWVRGWDTLTKDRILVERAGVWVEGAGVVAKLQHAAAAHEWPTLRHLVESLPEAHAHRPGSICLDLPVQQDVVGGAGAAEEDGEAEVMLAVADQIPAELRHDLAPLCSTLMWRLLEGVFLAHGAFLRSHWASTAEFLALLAQGGHVLGAHGGDTALVHTPDSPGAPGRWLMPDVVAAHCIKVQAPNQFELFLRRSGEWGMSEGERREVLHRMRASMLEVAQRRGCHWAEWLIQWELGGWSALPQATIANARHVVTLAGDEAMRYGCVVAILETLRSGYYPPWLHRHEWAPHSS</sequence>
<dbReference type="GO" id="GO:0005737">
    <property type="term" value="C:cytoplasm"/>
    <property type="evidence" value="ECO:0007669"/>
    <property type="project" value="TreeGrafter"/>
</dbReference>
<comment type="caution">
    <text evidence="2">The sequence shown here is derived from an EMBL/GenBank/DDBJ whole genome shotgun (WGS) entry which is preliminary data.</text>
</comment>
<feature type="compositionally biased region" description="Basic and acidic residues" evidence="1">
    <location>
        <begin position="415"/>
        <end position="431"/>
    </location>
</feature>
<organism evidence="2 3">
    <name type="scientific">Cymbomonas tetramitiformis</name>
    <dbReference type="NCBI Taxonomy" id="36881"/>
    <lineage>
        <taxon>Eukaryota</taxon>
        <taxon>Viridiplantae</taxon>
        <taxon>Chlorophyta</taxon>
        <taxon>Pyramimonadophyceae</taxon>
        <taxon>Pyramimonadales</taxon>
        <taxon>Pyramimonadaceae</taxon>
        <taxon>Cymbomonas</taxon>
    </lineage>
</organism>
<feature type="compositionally biased region" description="Polar residues" evidence="1">
    <location>
        <begin position="432"/>
        <end position="442"/>
    </location>
</feature>
<accession>A0AAE0KQR9</accession>
<protein>
    <submittedName>
        <fullName evidence="2">Uncharacterized protein</fullName>
    </submittedName>
</protein>
<feature type="region of interest" description="Disordered" evidence="1">
    <location>
        <begin position="219"/>
        <end position="250"/>
    </location>
</feature>
<dbReference type="Proteomes" id="UP001190700">
    <property type="component" value="Unassembled WGS sequence"/>
</dbReference>
<feature type="region of interest" description="Disordered" evidence="1">
    <location>
        <begin position="398"/>
        <end position="511"/>
    </location>
</feature>
<evidence type="ECO:0000313" key="2">
    <source>
        <dbReference type="EMBL" id="KAK3257030.1"/>
    </source>
</evidence>
<gene>
    <name evidence="2" type="ORF">CYMTET_33867</name>
</gene>
<dbReference type="PANTHER" id="PTHR13650">
    <property type="entry name" value="SPATACSIN"/>
    <property type="match status" value="1"/>
</dbReference>
<feature type="non-terminal residue" evidence="2">
    <location>
        <position position="1"/>
    </location>
</feature>